<feature type="transmembrane region" description="Helical" evidence="1">
    <location>
        <begin position="12"/>
        <end position="31"/>
    </location>
</feature>
<reference evidence="4" key="1">
    <citation type="journal article" date="2016" name="Nature">
        <title>The genome of the seagrass Zostera marina reveals angiosperm adaptation to the sea.</title>
        <authorList>
            <person name="Olsen J.L."/>
            <person name="Rouze P."/>
            <person name="Verhelst B."/>
            <person name="Lin Y.-C."/>
            <person name="Bayer T."/>
            <person name="Collen J."/>
            <person name="Dattolo E."/>
            <person name="De Paoli E."/>
            <person name="Dittami S."/>
            <person name="Maumus F."/>
            <person name="Michel G."/>
            <person name="Kersting A."/>
            <person name="Lauritano C."/>
            <person name="Lohaus R."/>
            <person name="Toepel M."/>
            <person name="Tonon T."/>
            <person name="Vanneste K."/>
            <person name="Amirebrahimi M."/>
            <person name="Brakel J."/>
            <person name="Bostroem C."/>
            <person name="Chovatia M."/>
            <person name="Grimwood J."/>
            <person name="Jenkins J.W."/>
            <person name="Jueterbock A."/>
            <person name="Mraz A."/>
            <person name="Stam W.T."/>
            <person name="Tice H."/>
            <person name="Bornberg-Bauer E."/>
            <person name="Green P.J."/>
            <person name="Pearson G.A."/>
            <person name="Procaccini G."/>
            <person name="Duarte C.M."/>
            <person name="Schmutz J."/>
            <person name="Reusch T.B.H."/>
            <person name="Van de Peer Y."/>
        </authorList>
    </citation>
    <scope>NUCLEOTIDE SEQUENCE [LARGE SCALE GENOMIC DNA]</scope>
    <source>
        <strain evidence="4">cv. Finnish</strain>
    </source>
</reference>
<dbReference type="AlphaFoldDB" id="A0A0K9NJA0"/>
<keyword evidence="1" id="KW-0812">Transmembrane</keyword>
<feature type="domain" description="Sugar phosphate transporter" evidence="2">
    <location>
        <begin position="8"/>
        <end position="81"/>
    </location>
</feature>
<dbReference type="Pfam" id="PF03151">
    <property type="entry name" value="TPT"/>
    <property type="match status" value="1"/>
</dbReference>
<name>A0A0K9NJA0_ZOSMR</name>
<evidence type="ECO:0000256" key="1">
    <source>
        <dbReference type="SAM" id="Phobius"/>
    </source>
</evidence>
<sequence length="82" mass="9013">MSSVNGYIPVSFNQAIEATTPFFTAIFAFLVTYRSESGLVYVMLLPVVPGIVLASNNEPFFYLFDFKVCIGSTSCRAQKSVV</sequence>
<evidence type="ECO:0000313" key="3">
    <source>
        <dbReference type="EMBL" id="KMZ56844.1"/>
    </source>
</evidence>
<feature type="transmembrane region" description="Helical" evidence="1">
    <location>
        <begin position="38"/>
        <end position="55"/>
    </location>
</feature>
<comment type="caution">
    <text evidence="3">The sequence shown here is derived from an EMBL/GenBank/DDBJ whole genome shotgun (WGS) entry which is preliminary data.</text>
</comment>
<gene>
    <name evidence="3" type="ORF">ZOSMA_90G00140</name>
</gene>
<keyword evidence="1" id="KW-1133">Transmembrane helix</keyword>
<evidence type="ECO:0000259" key="2">
    <source>
        <dbReference type="Pfam" id="PF03151"/>
    </source>
</evidence>
<keyword evidence="1" id="KW-0472">Membrane</keyword>
<dbReference type="OrthoDB" id="10261634at2759"/>
<proteinExistence type="predicted"/>
<keyword evidence="4" id="KW-1185">Reference proteome</keyword>
<dbReference type="OMA" id="FLITCKE"/>
<dbReference type="InterPro" id="IPR004853">
    <property type="entry name" value="Sugar_P_trans_dom"/>
</dbReference>
<dbReference type="Proteomes" id="UP000036987">
    <property type="component" value="Unassembled WGS sequence"/>
</dbReference>
<evidence type="ECO:0000313" key="4">
    <source>
        <dbReference type="Proteomes" id="UP000036987"/>
    </source>
</evidence>
<dbReference type="EMBL" id="LFYR01002125">
    <property type="protein sequence ID" value="KMZ56844.1"/>
    <property type="molecule type" value="Genomic_DNA"/>
</dbReference>
<accession>A0A0K9NJA0</accession>
<organism evidence="3 4">
    <name type="scientific">Zostera marina</name>
    <name type="common">Eelgrass</name>
    <dbReference type="NCBI Taxonomy" id="29655"/>
    <lineage>
        <taxon>Eukaryota</taxon>
        <taxon>Viridiplantae</taxon>
        <taxon>Streptophyta</taxon>
        <taxon>Embryophyta</taxon>
        <taxon>Tracheophyta</taxon>
        <taxon>Spermatophyta</taxon>
        <taxon>Magnoliopsida</taxon>
        <taxon>Liliopsida</taxon>
        <taxon>Zosteraceae</taxon>
        <taxon>Zostera</taxon>
    </lineage>
</organism>
<protein>
    <recommendedName>
        <fullName evidence="2">Sugar phosphate transporter domain-containing protein</fullName>
    </recommendedName>
</protein>